<proteinExistence type="inferred from homology"/>
<keyword evidence="12 15" id="KW-0648">Protein biosynthesis</keyword>
<dbReference type="Gene3D" id="3.30.930.10">
    <property type="entry name" value="Bira Bifunctional Protein, Domain 2"/>
    <property type="match status" value="1"/>
</dbReference>
<dbReference type="Gene3D" id="2.40.50.140">
    <property type="entry name" value="Nucleic acid-binding proteins"/>
    <property type="match status" value="1"/>
</dbReference>
<feature type="binding site" evidence="15">
    <location>
        <position position="462"/>
    </location>
    <ligand>
        <name>Mg(2+)</name>
        <dbReference type="ChEBI" id="CHEBI:18420"/>
        <note>shared with alpha subunit</note>
    </ligand>
</feature>
<keyword evidence="13 15" id="KW-0030">Aminoacyl-tRNA synthetase</keyword>
<name>A0A844M0W0_9GAMM</name>
<dbReference type="PANTHER" id="PTHR10947">
    <property type="entry name" value="PHENYLALANYL-TRNA SYNTHETASE BETA CHAIN AND LEUCINE-RICH REPEAT-CONTAINING PROTEIN 47"/>
    <property type="match status" value="1"/>
</dbReference>
<dbReference type="GO" id="GO:0006432">
    <property type="term" value="P:phenylalanyl-tRNA aminoacylation"/>
    <property type="evidence" value="ECO:0007669"/>
    <property type="project" value="UniProtKB-UniRule"/>
</dbReference>
<dbReference type="SMART" id="SM00874">
    <property type="entry name" value="B5"/>
    <property type="match status" value="1"/>
</dbReference>
<evidence type="ECO:0000256" key="14">
    <source>
        <dbReference type="ARBA" id="ARBA00049255"/>
    </source>
</evidence>
<evidence type="ECO:0000256" key="13">
    <source>
        <dbReference type="ARBA" id="ARBA00023146"/>
    </source>
</evidence>
<dbReference type="InterPro" id="IPR041616">
    <property type="entry name" value="PheRS_beta_core"/>
</dbReference>
<dbReference type="EMBL" id="WFKQ01000005">
    <property type="protein sequence ID" value="MUG32582.1"/>
    <property type="molecule type" value="Genomic_DNA"/>
</dbReference>
<dbReference type="GO" id="GO:0000287">
    <property type="term" value="F:magnesium ion binding"/>
    <property type="evidence" value="ECO:0007669"/>
    <property type="project" value="UniProtKB-UniRule"/>
</dbReference>
<dbReference type="FunFam" id="3.50.40.10:FF:000001">
    <property type="entry name" value="Phenylalanine--tRNA ligase beta subunit"/>
    <property type="match status" value="1"/>
</dbReference>
<evidence type="ECO:0000259" key="18">
    <source>
        <dbReference type="PROSITE" id="PS51447"/>
    </source>
</evidence>
<dbReference type="InterPro" id="IPR045060">
    <property type="entry name" value="Phe-tRNA-ligase_IIc_bsu"/>
</dbReference>
<evidence type="ECO:0000256" key="5">
    <source>
        <dbReference type="ARBA" id="ARBA00022555"/>
    </source>
</evidence>
<comment type="similarity">
    <text evidence="2 15">Belongs to the phenylalanyl-tRNA synthetase beta subunit family. Type 1 subfamily.</text>
</comment>
<dbReference type="InterPro" id="IPR045864">
    <property type="entry name" value="aa-tRNA-synth_II/BPL/LPL"/>
</dbReference>
<dbReference type="PROSITE" id="PS51483">
    <property type="entry name" value="B5"/>
    <property type="match status" value="1"/>
</dbReference>
<feature type="domain" description="B5" evidence="19">
    <location>
        <begin position="405"/>
        <end position="484"/>
    </location>
</feature>
<dbReference type="Pfam" id="PF17759">
    <property type="entry name" value="tRNA_synthFbeta"/>
    <property type="match status" value="1"/>
</dbReference>
<evidence type="ECO:0000259" key="19">
    <source>
        <dbReference type="PROSITE" id="PS51483"/>
    </source>
</evidence>
<keyword evidence="10 15" id="KW-0460">Magnesium</keyword>
<dbReference type="CDD" id="cd00769">
    <property type="entry name" value="PheRS_beta_core"/>
    <property type="match status" value="1"/>
</dbReference>
<dbReference type="InterPro" id="IPR005121">
    <property type="entry name" value="Fdx_antiC-bd"/>
</dbReference>
<comment type="catalytic activity">
    <reaction evidence="14 15">
        <text>tRNA(Phe) + L-phenylalanine + ATP = L-phenylalanyl-tRNA(Phe) + AMP + diphosphate + H(+)</text>
        <dbReference type="Rhea" id="RHEA:19413"/>
        <dbReference type="Rhea" id="RHEA-COMP:9668"/>
        <dbReference type="Rhea" id="RHEA-COMP:9699"/>
        <dbReference type="ChEBI" id="CHEBI:15378"/>
        <dbReference type="ChEBI" id="CHEBI:30616"/>
        <dbReference type="ChEBI" id="CHEBI:33019"/>
        <dbReference type="ChEBI" id="CHEBI:58095"/>
        <dbReference type="ChEBI" id="CHEBI:78442"/>
        <dbReference type="ChEBI" id="CHEBI:78531"/>
        <dbReference type="ChEBI" id="CHEBI:456215"/>
        <dbReference type="EC" id="6.1.1.20"/>
    </reaction>
</comment>
<evidence type="ECO:0000256" key="16">
    <source>
        <dbReference type="PROSITE-ProRule" id="PRU00209"/>
    </source>
</evidence>
<dbReference type="SUPFAM" id="SSF50249">
    <property type="entry name" value="Nucleic acid-binding proteins"/>
    <property type="match status" value="1"/>
</dbReference>
<dbReference type="HAMAP" id="MF_00283">
    <property type="entry name" value="Phe_tRNA_synth_beta1"/>
    <property type="match status" value="1"/>
</dbReference>
<dbReference type="PANTHER" id="PTHR10947:SF0">
    <property type="entry name" value="PHENYLALANINE--TRNA LIGASE BETA SUBUNIT"/>
    <property type="match status" value="1"/>
</dbReference>
<keyword evidence="21" id="KW-1185">Reference proteome</keyword>
<dbReference type="InterPro" id="IPR005147">
    <property type="entry name" value="tRNA_synthase_B5-dom"/>
</dbReference>
<dbReference type="NCBIfam" id="TIGR00472">
    <property type="entry name" value="pheT_bact"/>
    <property type="match status" value="1"/>
</dbReference>
<dbReference type="Pfam" id="PF03147">
    <property type="entry name" value="FDX-ACB"/>
    <property type="match status" value="1"/>
</dbReference>
<evidence type="ECO:0000256" key="11">
    <source>
        <dbReference type="ARBA" id="ARBA00022884"/>
    </source>
</evidence>
<comment type="subunit">
    <text evidence="3 15">Tetramer of two alpha and two beta subunits.</text>
</comment>
<keyword evidence="4 15" id="KW-0963">Cytoplasm</keyword>
<dbReference type="GO" id="GO:0000049">
    <property type="term" value="F:tRNA binding"/>
    <property type="evidence" value="ECO:0007669"/>
    <property type="project" value="UniProtKB-UniRule"/>
</dbReference>
<feature type="binding site" evidence="15">
    <location>
        <position position="471"/>
    </location>
    <ligand>
        <name>Mg(2+)</name>
        <dbReference type="ChEBI" id="CHEBI:18420"/>
        <note>shared with alpha subunit</note>
    </ligand>
</feature>
<dbReference type="GO" id="GO:0005524">
    <property type="term" value="F:ATP binding"/>
    <property type="evidence" value="ECO:0007669"/>
    <property type="project" value="UniProtKB-UniRule"/>
</dbReference>
<evidence type="ECO:0000313" key="21">
    <source>
        <dbReference type="Proteomes" id="UP000442109"/>
    </source>
</evidence>
<dbReference type="InterPro" id="IPR036690">
    <property type="entry name" value="Fdx_antiC-bd_sf"/>
</dbReference>
<evidence type="ECO:0000256" key="1">
    <source>
        <dbReference type="ARBA" id="ARBA00004496"/>
    </source>
</evidence>
<comment type="caution">
    <text evidence="20">The sequence shown here is derived from an EMBL/GenBank/DDBJ whole genome shotgun (WGS) entry which is preliminary data.</text>
</comment>
<dbReference type="Pfam" id="PF01588">
    <property type="entry name" value="tRNA_bind"/>
    <property type="match status" value="1"/>
</dbReference>
<comment type="cofactor">
    <cofactor evidence="15">
        <name>Mg(2+)</name>
        <dbReference type="ChEBI" id="CHEBI:18420"/>
    </cofactor>
    <text evidence="15">Binds 2 magnesium ions per tetramer.</text>
</comment>
<dbReference type="SMART" id="SM00896">
    <property type="entry name" value="FDX-ACB"/>
    <property type="match status" value="1"/>
</dbReference>
<dbReference type="InterPro" id="IPR020825">
    <property type="entry name" value="Phe-tRNA_synthase-like_B3/B4"/>
</dbReference>
<dbReference type="InterPro" id="IPR005146">
    <property type="entry name" value="B3/B4_tRNA-bd"/>
</dbReference>
<feature type="domain" description="TRNA-binding" evidence="17">
    <location>
        <begin position="39"/>
        <end position="152"/>
    </location>
</feature>
<dbReference type="Gene3D" id="3.30.56.10">
    <property type="match status" value="2"/>
</dbReference>
<evidence type="ECO:0000256" key="3">
    <source>
        <dbReference type="ARBA" id="ARBA00011209"/>
    </source>
</evidence>
<evidence type="ECO:0000256" key="6">
    <source>
        <dbReference type="ARBA" id="ARBA00022598"/>
    </source>
</evidence>
<dbReference type="Gene3D" id="3.50.40.10">
    <property type="entry name" value="Phenylalanyl-trna Synthetase, Chain B, domain 3"/>
    <property type="match status" value="1"/>
</dbReference>
<dbReference type="CDD" id="cd02796">
    <property type="entry name" value="tRNA_bind_bactPheRS"/>
    <property type="match status" value="1"/>
</dbReference>
<dbReference type="SUPFAM" id="SSF54991">
    <property type="entry name" value="Anticodon-binding domain of PheRS"/>
    <property type="match status" value="1"/>
</dbReference>
<evidence type="ECO:0000256" key="10">
    <source>
        <dbReference type="ARBA" id="ARBA00022842"/>
    </source>
</evidence>
<keyword evidence="9 15" id="KW-0067">ATP-binding</keyword>
<reference evidence="20 21" key="1">
    <citation type="journal article" date="2019" name="PLoS ONE">
        <title>Pup mortality in New Zealand sea lions (Phocarctos hookeri) at Enderby Island, Auckland Islands, 2013-18.</title>
        <authorList>
            <person name="Michael S.A."/>
            <person name="Hayman D.T.S."/>
            <person name="Gray R."/>
            <person name="Zhang J."/>
            <person name="Rogers L."/>
            <person name="Roe W.D."/>
        </authorList>
    </citation>
    <scope>NUCLEOTIDE SEQUENCE [LARGE SCALE GENOMIC DNA]</scope>
    <source>
        <strain evidence="20 21">SM868</strain>
    </source>
</reference>
<dbReference type="NCBIfam" id="NF045760">
    <property type="entry name" value="YtpR"/>
    <property type="match status" value="1"/>
</dbReference>
<dbReference type="OrthoDB" id="9805455at2"/>
<dbReference type="Proteomes" id="UP000442109">
    <property type="component" value="Unassembled WGS sequence"/>
</dbReference>
<dbReference type="Gene3D" id="3.30.70.380">
    <property type="entry name" value="Ferrodoxin-fold anticodon-binding domain"/>
    <property type="match status" value="1"/>
</dbReference>
<keyword evidence="6 15" id="KW-0436">Ligase</keyword>
<evidence type="ECO:0000259" key="17">
    <source>
        <dbReference type="PROSITE" id="PS50886"/>
    </source>
</evidence>
<organism evidence="20 21">
    <name type="scientific">Psychrobacter sanguinis</name>
    <dbReference type="NCBI Taxonomy" id="861445"/>
    <lineage>
        <taxon>Bacteria</taxon>
        <taxon>Pseudomonadati</taxon>
        <taxon>Pseudomonadota</taxon>
        <taxon>Gammaproteobacteria</taxon>
        <taxon>Moraxellales</taxon>
        <taxon>Moraxellaceae</taxon>
        <taxon>Psychrobacter</taxon>
    </lineage>
</organism>
<dbReference type="InterPro" id="IPR033714">
    <property type="entry name" value="tRNA_bind_bactPheRS"/>
</dbReference>
<evidence type="ECO:0000256" key="15">
    <source>
        <dbReference type="HAMAP-Rule" id="MF_00283"/>
    </source>
</evidence>
<dbReference type="InterPro" id="IPR002547">
    <property type="entry name" value="tRNA-bd_dom"/>
</dbReference>
<dbReference type="SUPFAM" id="SSF56037">
    <property type="entry name" value="PheT/TilS domain"/>
    <property type="match status" value="1"/>
</dbReference>
<dbReference type="EC" id="6.1.1.20" evidence="15"/>
<feature type="binding site" evidence="15">
    <location>
        <position position="472"/>
    </location>
    <ligand>
        <name>Mg(2+)</name>
        <dbReference type="ChEBI" id="CHEBI:18420"/>
        <note>shared with alpha subunit</note>
    </ligand>
</feature>
<dbReference type="PROSITE" id="PS51447">
    <property type="entry name" value="FDX_ACB"/>
    <property type="match status" value="1"/>
</dbReference>
<dbReference type="SUPFAM" id="SSF55681">
    <property type="entry name" value="Class II aaRS and biotin synthetases"/>
    <property type="match status" value="1"/>
</dbReference>
<dbReference type="GO" id="GO:0004826">
    <property type="term" value="F:phenylalanine-tRNA ligase activity"/>
    <property type="evidence" value="ECO:0007669"/>
    <property type="project" value="UniProtKB-UniRule"/>
</dbReference>
<evidence type="ECO:0000256" key="8">
    <source>
        <dbReference type="ARBA" id="ARBA00022741"/>
    </source>
</evidence>
<accession>A0A844M0W0</accession>
<dbReference type="InterPro" id="IPR009061">
    <property type="entry name" value="DNA-bd_dom_put_sf"/>
</dbReference>
<evidence type="ECO:0000256" key="12">
    <source>
        <dbReference type="ARBA" id="ARBA00022917"/>
    </source>
</evidence>
<dbReference type="RefSeq" id="WP_155587277.1">
    <property type="nucleotide sequence ID" value="NZ_WFKQ01000005.1"/>
</dbReference>
<comment type="subcellular location">
    <subcellularLocation>
        <location evidence="1 15">Cytoplasm</location>
    </subcellularLocation>
</comment>
<gene>
    <name evidence="15" type="primary">pheT</name>
    <name evidence="20" type="ORF">GB996_07200</name>
</gene>
<dbReference type="InterPro" id="IPR012340">
    <property type="entry name" value="NA-bd_OB-fold"/>
</dbReference>
<evidence type="ECO:0000256" key="7">
    <source>
        <dbReference type="ARBA" id="ARBA00022723"/>
    </source>
</evidence>
<sequence length="803" mass="87896">MKISEQWLREWVNPNNDTQALADQLTMAGLEIDDIEAVAADFSGVVVGEVISVEQHPDADKLRVTQVNINSDAPLQIVCGAPNVRVGMRAPVATIGAKLPTADGQGFKIKKSKLRGVESQGMLCGASEIDLPDVVDGLLELPDDAPIGTDIREYLGLDNKILDISITPNRGDCFSVRGIAREIGVINGLPITAPEVTAQADEVQASQAVTVEATEACPRYLAQPVLEIDRSIETPDWMQKSLLQSGQRLHNFLVDVTNYVLLELGQPLHAFDADKIVGDIQVRMAKAGEQLELLNEQTVTLTGDELVIADDQGILALAGIMGGMRSSVSDSTTNIVLESAFFDQLAIAGRARRFGLHTDASQRFERGVDFELPLTALRRAVNLISSIAHGKAGQITVIEHSDKLPKRVPVQLPFNKVAEVIGIEIEKQRIIDILTQLEIDVEVSEQDGSTVFNCLPPSHRFDIEIKEDLIEEIARIYGYDNIPSTLPKLGVDMRYDDTADLTHRLKLAMVDAGYMEAISFSFSDEKIENILDDVNLGNLLALANPISSDLAVMRRTLLSSLIPCVQYNLNRQQPRVRFFETGLSFVGATIDELVQTPSLAIVATGDVYPEQAHSNRAMDFFDLKHDVEQLLPATLDESRISYQRSELAFLHPGQSAELLIDGEVVGWLGQLHPSVAQKLDLPSTWVAQLALAPILGQARAVQSITSPSKFPQVRRDIALLVDAEVSRQALSQSIRQAGGALLQQHWLFDVYQGEHTPQGMRSVAFALVWQDPAQTLSDDVVNDAMQKVIAALQTEHGAQLRDS</sequence>
<dbReference type="InterPro" id="IPR004532">
    <property type="entry name" value="Phe-tRNA-ligase_IIc_bsu_bact"/>
</dbReference>
<evidence type="ECO:0000256" key="9">
    <source>
        <dbReference type="ARBA" id="ARBA00022840"/>
    </source>
</evidence>
<protein>
    <recommendedName>
        <fullName evidence="15">Phenylalanine--tRNA ligase beta subunit</fullName>
        <ecNumber evidence="15">6.1.1.20</ecNumber>
    </recommendedName>
    <alternativeName>
        <fullName evidence="15">Phenylalanyl-tRNA synthetase beta subunit</fullName>
        <shortName evidence="15">PheRS</shortName>
    </alternativeName>
</protein>
<evidence type="ECO:0000256" key="4">
    <source>
        <dbReference type="ARBA" id="ARBA00022490"/>
    </source>
</evidence>
<evidence type="ECO:0000313" key="20">
    <source>
        <dbReference type="EMBL" id="MUG32582.1"/>
    </source>
</evidence>
<dbReference type="Pfam" id="PF03483">
    <property type="entry name" value="B3_4"/>
    <property type="match status" value="1"/>
</dbReference>
<feature type="binding site" evidence="15">
    <location>
        <position position="468"/>
    </location>
    <ligand>
        <name>Mg(2+)</name>
        <dbReference type="ChEBI" id="CHEBI:18420"/>
        <note>shared with alpha subunit</note>
    </ligand>
</feature>
<keyword evidence="5 16" id="KW-0820">tRNA-binding</keyword>
<dbReference type="PROSITE" id="PS50886">
    <property type="entry name" value="TRBD"/>
    <property type="match status" value="1"/>
</dbReference>
<dbReference type="FunFam" id="3.30.56.10:FF:000002">
    <property type="entry name" value="Phenylalanine--tRNA ligase beta subunit"/>
    <property type="match status" value="1"/>
</dbReference>
<dbReference type="SMART" id="SM00873">
    <property type="entry name" value="B3_4"/>
    <property type="match status" value="1"/>
</dbReference>
<dbReference type="GO" id="GO:0009328">
    <property type="term" value="C:phenylalanine-tRNA ligase complex"/>
    <property type="evidence" value="ECO:0007669"/>
    <property type="project" value="TreeGrafter"/>
</dbReference>
<keyword evidence="8 15" id="KW-0547">Nucleotide-binding</keyword>
<dbReference type="AlphaFoldDB" id="A0A844M0W0"/>
<evidence type="ECO:0000256" key="2">
    <source>
        <dbReference type="ARBA" id="ARBA00008653"/>
    </source>
</evidence>
<keyword evidence="7 15" id="KW-0479">Metal-binding</keyword>
<dbReference type="SUPFAM" id="SSF46955">
    <property type="entry name" value="Putative DNA-binding domain"/>
    <property type="match status" value="1"/>
</dbReference>
<dbReference type="Pfam" id="PF03484">
    <property type="entry name" value="B5"/>
    <property type="match status" value="1"/>
</dbReference>
<keyword evidence="11 16" id="KW-0694">RNA-binding</keyword>
<dbReference type="FunFam" id="2.40.50.140:FF:000045">
    <property type="entry name" value="Phenylalanine--tRNA ligase beta subunit"/>
    <property type="match status" value="1"/>
</dbReference>
<feature type="domain" description="FDX-ACB" evidence="18">
    <location>
        <begin position="708"/>
        <end position="801"/>
    </location>
</feature>
<dbReference type="FunFam" id="3.30.70.380:FF:000001">
    <property type="entry name" value="Phenylalanine--tRNA ligase beta subunit"/>
    <property type="match status" value="1"/>
</dbReference>